<dbReference type="EMBL" id="MKVH01000024">
    <property type="protein sequence ID" value="OJX56605.1"/>
    <property type="molecule type" value="Genomic_DNA"/>
</dbReference>
<gene>
    <name evidence="1" type="ORF">BGO89_08605</name>
</gene>
<accession>A0A1M3KW59</accession>
<name>A0A1M3KW59_9BACT</name>
<proteinExistence type="predicted"/>
<comment type="caution">
    <text evidence="1">The sequence shown here is derived from an EMBL/GenBank/DDBJ whole genome shotgun (WGS) entry which is preliminary data.</text>
</comment>
<evidence type="ECO:0008006" key="3">
    <source>
        <dbReference type="Google" id="ProtNLM"/>
    </source>
</evidence>
<dbReference type="Gene3D" id="2.130.10.10">
    <property type="entry name" value="YVTN repeat-like/Quinoprotein amine dehydrogenase"/>
    <property type="match status" value="1"/>
</dbReference>
<dbReference type="CDD" id="cd15482">
    <property type="entry name" value="Sialidase_non-viral"/>
    <property type="match status" value="1"/>
</dbReference>
<sequence>MLLEASATPGTRRLFSSVFIDGERKSLDTLPVNAPESVRLSYVSACSSAMMTVIDRLPDGKPDTASYRYDPVDGSWNRMTHAFGSAEHIVLANGGILSISNRHIVRRSACDAVDIPAGPDRAVDKLLRLADGRVVAYVQSQVDTAAPLVFVSTDDGATFAPHPAFDDVDGYIQGVAERADGALIAAIGSHLLRILDDTVVVIPSPVVETGLSYPDLVPVLHGASRFFALHTQCCQREMALHDPDAGRWYGLTFDTGERCNPQYVYPFRSFTIVNDQSTTGILRGMDTVATVVEDTSGKALIGAALQAIQLAPDTLLLFANKFWYTVDVRTATATVMETDWPRTQQGYTTGPVGRVILGSQPRRIVVGTTEAWNIGTDSLTTVVDRYGILMSTDEGRSWMMSNEGIGTDIYCWAMEHRGDTIYALMSYALHPTTYTQAKMYRSDDQGRTWRFASLLPVEIRNRMRMSIASDGTLYVGGRGLVQSTDGGITWQFVTGSWEETELPTHAIVHGDRLIVATDRGLYISIDPVLSAKDDPTSDVGGQDGAYWDGQAFVIRDTGVSDGQRIAVYDLTGRMIHVVPTASCRFVPAMPPPAGPYVVVGRTTTLVLVHGQ</sequence>
<reference evidence="1 2" key="1">
    <citation type="submission" date="2016-09" db="EMBL/GenBank/DDBJ databases">
        <title>Genome-resolved meta-omics ties microbial dynamics to process performance in biotechnology for thiocyanate degradation.</title>
        <authorList>
            <person name="Kantor R.S."/>
            <person name="Huddy R.J."/>
            <person name="Iyer R."/>
            <person name="Thomas B.C."/>
            <person name="Brown C.T."/>
            <person name="Anantharaman K."/>
            <person name="Tringe S."/>
            <person name="Hettich R.L."/>
            <person name="Harrison S.T."/>
            <person name="Banfield J.F."/>
        </authorList>
    </citation>
    <scope>NUCLEOTIDE SEQUENCE [LARGE SCALE GENOMIC DNA]</scope>
    <source>
        <strain evidence="1">59-99</strain>
    </source>
</reference>
<organism evidence="1 2">
    <name type="scientific">Candidatus Kapaibacterium thiocyanatum</name>
    <dbReference type="NCBI Taxonomy" id="1895771"/>
    <lineage>
        <taxon>Bacteria</taxon>
        <taxon>Pseudomonadati</taxon>
        <taxon>Candidatus Kapaibacteriota</taxon>
        <taxon>Candidatus Kapaibacteriia</taxon>
        <taxon>Candidatus Kapaibacteriales</taxon>
        <taxon>Candidatus Kapaibacteriaceae</taxon>
        <taxon>Candidatus Kapaibacterium</taxon>
    </lineage>
</organism>
<dbReference type="InterPro" id="IPR036278">
    <property type="entry name" value="Sialidase_sf"/>
</dbReference>
<dbReference type="SUPFAM" id="SSF50939">
    <property type="entry name" value="Sialidases"/>
    <property type="match status" value="1"/>
</dbReference>
<evidence type="ECO:0000313" key="2">
    <source>
        <dbReference type="Proteomes" id="UP000184233"/>
    </source>
</evidence>
<dbReference type="Proteomes" id="UP000184233">
    <property type="component" value="Unassembled WGS sequence"/>
</dbReference>
<dbReference type="InterPro" id="IPR015943">
    <property type="entry name" value="WD40/YVTN_repeat-like_dom_sf"/>
</dbReference>
<dbReference type="AlphaFoldDB" id="A0A1M3KW59"/>
<evidence type="ECO:0000313" key="1">
    <source>
        <dbReference type="EMBL" id="OJX56605.1"/>
    </source>
</evidence>
<protein>
    <recommendedName>
        <fullName evidence="3">Sialidase domain-containing protein</fullName>
    </recommendedName>
</protein>